<protein>
    <recommendedName>
        <fullName evidence="4">DUF805 domain-containing protein</fullName>
    </recommendedName>
</protein>
<feature type="non-terminal residue" evidence="2">
    <location>
        <position position="48"/>
    </location>
</feature>
<reference evidence="2 3" key="1">
    <citation type="journal article" date="2010" name="Microbiol. Resour. Announc.">
        <title>Comparative genomics of the bacterial genus Listeria: Genome evolution is characterized by limited gene acquisition and limited gene loss.</title>
        <authorList>
            <person name="den Bakker H.C."/>
            <person name="Cummings C.A."/>
            <person name="Ferreira V."/>
            <person name="Vatta P."/>
            <person name="Orsi R.H."/>
            <person name="Degoricija L."/>
            <person name="Barker M."/>
            <person name="Petrauskene O."/>
            <person name="Furtado M.R."/>
            <person name="Wiedmann M."/>
        </authorList>
    </citation>
    <scope>NUCLEOTIDE SEQUENCE [LARGE SCALE GENOMIC DNA]</scope>
    <source>
        <strain evidence="2 3">FSL S4-120</strain>
    </source>
</reference>
<dbReference type="Proteomes" id="UP000003412">
    <property type="component" value="Chromosome"/>
</dbReference>
<organism evidence="2 3">
    <name type="scientific">Listeria marthii FSL S4-120</name>
    <dbReference type="NCBI Taxonomy" id="702457"/>
    <lineage>
        <taxon>Bacteria</taxon>
        <taxon>Bacillati</taxon>
        <taxon>Bacillota</taxon>
        <taxon>Bacilli</taxon>
        <taxon>Bacillales</taxon>
        <taxon>Listeriaceae</taxon>
        <taxon>Listeria</taxon>
    </lineage>
</organism>
<evidence type="ECO:0008006" key="4">
    <source>
        <dbReference type="Google" id="ProtNLM"/>
    </source>
</evidence>
<keyword evidence="1" id="KW-0472">Membrane</keyword>
<evidence type="ECO:0000313" key="3">
    <source>
        <dbReference type="Proteomes" id="UP000003412"/>
    </source>
</evidence>
<comment type="caution">
    <text evidence="2">The sequence shown here is derived from an EMBL/GenBank/DDBJ whole genome shotgun (WGS) entry which is preliminary data.</text>
</comment>
<proteinExistence type="predicted"/>
<evidence type="ECO:0000313" key="2">
    <source>
        <dbReference type="EMBL" id="EFR88528.1"/>
    </source>
</evidence>
<keyword evidence="3" id="KW-1185">Reference proteome</keyword>
<name>A0ABP2K080_9LIST</name>
<accession>A0ABP2K080</accession>
<sequence length="48" mass="5595">MGFLEAYKSFWKNYTNFKGRAPGSAFWYVIVWNMIINGPLLVMSKIFG</sequence>
<keyword evidence="1" id="KW-1133">Transmembrane helix</keyword>
<keyword evidence="1" id="KW-0812">Transmembrane</keyword>
<dbReference type="EMBL" id="ADXF01000417">
    <property type="protein sequence ID" value="EFR88528.1"/>
    <property type="molecule type" value="Genomic_DNA"/>
</dbReference>
<feature type="transmembrane region" description="Helical" evidence="1">
    <location>
        <begin position="25"/>
        <end position="43"/>
    </location>
</feature>
<evidence type="ECO:0000256" key="1">
    <source>
        <dbReference type="SAM" id="Phobius"/>
    </source>
</evidence>
<gene>
    <name evidence="2" type="ORF">NT05LM_0882</name>
</gene>